<dbReference type="AlphaFoldDB" id="A0A0K2JEH5"/>
<dbReference type="Gene3D" id="6.10.250.2730">
    <property type="match status" value="1"/>
</dbReference>
<protein>
    <submittedName>
        <fullName evidence="2">Uncharacterized protein</fullName>
    </submittedName>
</protein>
<dbReference type="Proteomes" id="UP000062963">
    <property type="component" value="Chromosome"/>
</dbReference>
<keyword evidence="1" id="KW-0175">Coiled coil</keyword>
<proteinExistence type="predicted"/>
<dbReference type="PATRIC" id="fig|273035.7.peg.68"/>
<organism evidence="2 3">
    <name type="scientific">Spiroplasma kunkelii CR2-3x</name>
    <dbReference type="NCBI Taxonomy" id="273035"/>
    <lineage>
        <taxon>Bacteria</taxon>
        <taxon>Bacillati</taxon>
        <taxon>Mycoplasmatota</taxon>
        <taxon>Mollicutes</taxon>
        <taxon>Entomoplasmatales</taxon>
        <taxon>Spiroplasmataceae</taxon>
        <taxon>Spiroplasma</taxon>
    </lineage>
</organism>
<dbReference type="EMBL" id="CP010899">
    <property type="protein sequence ID" value="ALA96984.1"/>
    <property type="molecule type" value="Genomic_DNA"/>
</dbReference>
<dbReference type="KEGG" id="skn:SKUN_0059"/>
<accession>A0A0K2JEH5</accession>
<feature type="coiled-coil region" evidence="1">
    <location>
        <begin position="2"/>
        <end position="43"/>
    </location>
</feature>
<keyword evidence="3" id="KW-1185">Reference proteome</keyword>
<gene>
    <name evidence="2" type="ORF">SKUN_0059</name>
</gene>
<dbReference type="OrthoDB" id="391438at2"/>
<evidence type="ECO:0000313" key="3">
    <source>
        <dbReference type="Proteomes" id="UP000062963"/>
    </source>
</evidence>
<reference evidence="2 3" key="1">
    <citation type="journal article" date="2015" name="Genome Announc.">
        <title>Complete Genome Sequence of Spiroplasma kunkelii Strain CR2-3x, Causal Agent of Corn Stunt Disease in Zea mays L.</title>
        <authorList>
            <person name="Davis R.E."/>
            <person name="Shao J."/>
            <person name="Dally E.L."/>
            <person name="Zhao Y."/>
            <person name="Gasparich G.E."/>
            <person name="Gaynor B.J."/>
            <person name="Athey J.C."/>
            <person name="Harrison N.A."/>
            <person name="Donofrio N."/>
        </authorList>
    </citation>
    <scope>NUCLEOTIDE SEQUENCE [LARGE SCALE GENOMIC DNA]</scope>
    <source>
        <strain evidence="2 3">CR2-3x</strain>
    </source>
</reference>
<evidence type="ECO:0000313" key="2">
    <source>
        <dbReference type="EMBL" id="ALA96984.1"/>
    </source>
</evidence>
<evidence type="ECO:0000256" key="1">
    <source>
        <dbReference type="SAM" id="Coils"/>
    </source>
</evidence>
<dbReference type="RefSeq" id="WP_053390363.1">
    <property type="nucleotide sequence ID" value="NZ_CP010899.1"/>
</dbReference>
<name>A0A0K2JEH5_SPIKU</name>
<sequence length="89" mass="10810">MTKTESIKFDKLQEENDALKAENETLKKELAEKDKEWEKLVLEIYDLQQRQLYKEGFDEYCQYVNGRREDTFIIKDKSLYKKLPNKEVK</sequence>
<dbReference type="STRING" id="273035.SKUN_0059"/>